<name>A0A3G9GMY4_9NEIS</name>
<dbReference type="PROSITE" id="PS00409">
    <property type="entry name" value="PROKAR_NTER_METHYL"/>
    <property type="match status" value="1"/>
</dbReference>
<evidence type="ECO:0000313" key="1">
    <source>
        <dbReference type="EMBL" id="BBF87182.1"/>
    </source>
</evidence>
<dbReference type="KEGG" id="amah:DLM_3596"/>
<keyword evidence="2" id="KW-1185">Reference proteome</keyword>
<dbReference type="RefSeq" id="WP_167467158.1">
    <property type="nucleotide sequence ID" value="NZ_AP018823.1"/>
</dbReference>
<dbReference type="STRING" id="332411.VI06_15640"/>
<dbReference type="NCBIfam" id="TIGR02532">
    <property type="entry name" value="IV_pilin_GFxxxE"/>
    <property type="match status" value="1"/>
</dbReference>
<reference evidence="2" key="3">
    <citation type="journal article" date="2017" name="Plant Physiol. Biochem.">
        <title>Differential oxidative and antioxidative response of duckweed Lemna minor toward plant growth promoting/inhibiting bacteria.</title>
        <authorList>
            <person name="Ishizawa H."/>
            <person name="Kuroda M."/>
            <person name="Morikawa M."/>
            <person name="Ike M."/>
        </authorList>
    </citation>
    <scope>NUCLEOTIDE SEQUENCE [LARGE SCALE GENOMIC DNA]</scope>
    <source>
        <strain evidence="2">H3</strain>
    </source>
</reference>
<sequence>MSRRAQGFSLIELLMALALLSLLLGLVIPPMRSHVVKVRQAEARVALLQASHFMAQWRSQHGRYTQGSGHWPSLPVSETTHYQLAFGAQDGNARADSYQLRAIPKPDFLWLGPEMLVLDQDGNIKLCANNADGKLRCRVD</sequence>
<dbReference type="Proteomes" id="UP000198290">
    <property type="component" value="Chromosome"/>
</dbReference>
<gene>
    <name evidence="1" type="ORF">DLM_3596</name>
</gene>
<dbReference type="InterPro" id="IPR045584">
    <property type="entry name" value="Pilin-like"/>
</dbReference>
<proteinExistence type="predicted"/>
<dbReference type="Gene3D" id="3.30.700.50">
    <property type="match status" value="1"/>
</dbReference>
<protein>
    <submittedName>
        <fullName evidence="1">Type IV pilus biogenesis protein PilE</fullName>
    </submittedName>
</protein>
<dbReference type="InterPro" id="IPR031982">
    <property type="entry name" value="PilE-like"/>
</dbReference>
<dbReference type="InterPro" id="IPR012902">
    <property type="entry name" value="N_methyl_site"/>
</dbReference>
<accession>A0A3G9GMY4</accession>
<reference evidence="1 2" key="2">
    <citation type="journal article" date="2017" name="Genome Announc.">
        <title>Draft genome sequence of Aquitalea magnusonii strain H3, a plant growth-promoting bacterium of duckweed Lemna minor.</title>
        <authorList>
            <person name="Ishizawa H."/>
            <person name="Kuroda M."/>
            <person name="Ike M."/>
        </authorList>
    </citation>
    <scope>NUCLEOTIDE SEQUENCE [LARGE SCALE GENOMIC DNA]</scope>
    <source>
        <strain evidence="1 2">H3</strain>
    </source>
</reference>
<dbReference type="EMBL" id="AP018823">
    <property type="protein sequence ID" value="BBF87182.1"/>
    <property type="molecule type" value="Genomic_DNA"/>
</dbReference>
<evidence type="ECO:0000313" key="2">
    <source>
        <dbReference type="Proteomes" id="UP000198290"/>
    </source>
</evidence>
<dbReference type="Pfam" id="PF07963">
    <property type="entry name" value="N_methyl"/>
    <property type="match status" value="1"/>
</dbReference>
<dbReference type="Pfam" id="PF16732">
    <property type="entry name" value="ComP_DUS"/>
    <property type="match status" value="1"/>
</dbReference>
<dbReference type="GO" id="GO:0043683">
    <property type="term" value="P:type IV pilus assembly"/>
    <property type="evidence" value="ECO:0007669"/>
    <property type="project" value="InterPro"/>
</dbReference>
<organism evidence="1 2">
    <name type="scientific">Aquitalea magnusonii</name>
    <dbReference type="NCBI Taxonomy" id="332411"/>
    <lineage>
        <taxon>Bacteria</taxon>
        <taxon>Pseudomonadati</taxon>
        <taxon>Pseudomonadota</taxon>
        <taxon>Betaproteobacteria</taxon>
        <taxon>Neisseriales</taxon>
        <taxon>Chromobacteriaceae</taxon>
        <taxon>Aquitalea</taxon>
    </lineage>
</organism>
<dbReference type="SUPFAM" id="SSF54523">
    <property type="entry name" value="Pili subunits"/>
    <property type="match status" value="1"/>
</dbReference>
<reference evidence="2" key="1">
    <citation type="journal article" date="2017" name="Biotechnol. Biofuels">
        <title>Evaluation of environmental bacterial communities as a factor affecting the growth of duckweed Lemna minor.</title>
        <authorList>
            <person name="Ishizawa H."/>
            <person name="Kuroda M."/>
            <person name="Morikawa M."/>
            <person name="Ike M."/>
        </authorList>
    </citation>
    <scope>NUCLEOTIDE SEQUENCE [LARGE SCALE GENOMIC DNA]</scope>
    <source>
        <strain evidence="2">H3</strain>
    </source>
</reference>
<dbReference type="AlphaFoldDB" id="A0A3G9GMY4"/>